<dbReference type="InterPro" id="IPR050950">
    <property type="entry name" value="HTH-type_LysR_regulators"/>
</dbReference>
<dbReference type="PANTHER" id="PTHR30419">
    <property type="entry name" value="HTH-TYPE TRANSCRIPTIONAL REGULATOR YBHD"/>
    <property type="match status" value="1"/>
</dbReference>
<name>A0A840SSW8_9RHOB</name>
<comment type="caution">
    <text evidence="6">The sequence shown here is derived from an EMBL/GenBank/DDBJ whole genome shotgun (WGS) entry which is preliminary data.</text>
</comment>
<dbReference type="InterPro" id="IPR036388">
    <property type="entry name" value="WH-like_DNA-bd_sf"/>
</dbReference>
<keyword evidence="3 6" id="KW-0238">DNA-binding</keyword>
<dbReference type="SUPFAM" id="SSF46785">
    <property type="entry name" value="Winged helix' DNA-binding domain"/>
    <property type="match status" value="1"/>
</dbReference>
<dbReference type="PROSITE" id="PS50931">
    <property type="entry name" value="HTH_LYSR"/>
    <property type="match status" value="1"/>
</dbReference>
<comment type="similarity">
    <text evidence="1">Belongs to the LysR transcriptional regulatory family.</text>
</comment>
<evidence type="ECO:0000259" key="5">
    <source>
        <dbReference type="PROSITE" id="PS50931"/>
    </source>
</evidence>
<dbReference type="Pfam" id="PF03466">
    <property type="entry name" value="LysR_substrate"/>
    <property type="match status" value="1"/>
</dbReference>
<evidence type="ECO:0000313" key="7">
    <source>
        <dbReference type="Proteomes" id="UP000549457"/>
    </source>
</evidence>
<evidence type="ECO:0000256" key="3">
    <source>
        <dbReference type="ARBA" id="ARBA00023125"/>
    </source>
</evidence>
<dbReference type="GO" id="GO:0003677">
    <property type="term" value="F:DNA binding"/>
    <property type="evidence" value="ECO:0007669"/>
    <property type="project" value="UniProtKB-KW"/>
</dbReference>
<evidence type="ECO:0000256" key="2">
    <source>
        <dbReference type="ARBA" id="ARBA00023015"/>
    </source>
</evidence>
<evidence type="ECO:0000256" key="1">
    <source>
        <dbReference type="ARBA" id="ARBA00009437"/>
    </source>
</evidence>
<keyword evidence="4" id="KW-0804">Transcription</keyword>
<reference evidence="6 7" key="1">
    <citation type="submission" date="2020-08" db="EMBL/GenBank/DDBJ databases">
        <title>Genomic Encyclopedia of Type Strains, Phase IV (KMG-IV): sequencing the most valuable type-strain genomes for metagenomic binning, comparative biology and taxonomic classification.</title>
        <authorList>
            <person name="Goeker M."/>
        </authorList>
    </citation>
    <scope>NUCLEOTIDE SEQUENCE [LARGE SCALE GENOMIC DNA]</scope>
    <source>
        <strain evidence="6 7">DSM 101730</strain>
    </source>
</reference>
<dbReference type="FunFam" id="1.10.10.10:FF:000001">
    <property type="entry name" value="LysR family transcriptional regulator"/>
    <property type="match status" value="1"/>
</dbReference>
<dbReference type="Pfam" id="PF00126">
    <property type="entry name" value="HTH_1"/>
    <property type="match status" value="1"/>
</dbReference>
<dbReference type="RefSeq" id="WP_184153564.1">
    <property type="nucleotide sequence ID" value="NZ_JACHFM010000004.1"/>
</dbReference>
<dbReference type="Proteomes" id="UP000549457">
    <property type="component" value="Unassembled WGS sequence"/>
</dbReference>
<dbReference type="GO" id="GO:0003700">
    <property type="term" value="F:DNA-binding transcription factor activity"/>
    <property type="evidence" value="ECO:0007669"/>
    <property type="project" value="InterPro"/>
</dbReference>
<dbReference type="Gene3D" id="3.40.190.290">
    <property type="match status" value="1"/>
</dbReference>
<keyword evidence="2" id="KW-0805">Transcription regulation</keyword>
<dbReference type="EMBL" id="JACHFM010000004">
    <property type="protein sequence ID" value="MBB5223850.1"/>
    <property type="molecule type" value="Genomic_DNA"/>
</dbReference>
<feature type="domain" description="HTH lysR-type" evidence="5">
    <location>
        <begin position="3"/>
        <end position="60"/>
    </location>
</feature>
<dbReference type="Gene3D" id="1.10.10.10">
    <property type="entry name" value="Winged helix-like DNA-binding domain superfamily/Winged helix DNA-binding domain"/>
    <property type="match status" value="1"/>
</dbReference>
<protein>
    <submittedName>
        <fullName evidence="6">DNA-binding transcriptional LysR family regulator</fullName>
    </submittedName>
</protein>
<gene>
    <name evidence="6" type="ORF">HNP73_003804</name>
</gene>
<dbReference type="CDD" id="cd08440">
    <property type="entry name" value="PBP2_LTTR_like_4"/>
    <property type="match status" value="1"/>
</dbReference>
<dbReference type="GO" id="GO:0005829">
    <property type="term" value="C:cytosol"/>
    <property type="evidence" value="ECO:0007669"/>
    <property type="project" value="TreeGrafter"/>
</dbReference>
<accession>A0A840SSW8</accession>
<dbReference type="SUPFAM" id="SSF53850">
    <property type="entry name" value="Periplasmic binding protein-like II"/>
    <property type="match status" value="1"/>
</dbReference>
<evidence type="ECO:0000313" key="6">
    <source>
        <dbReference type="EMBL" id="MBB5223850.1"/>
    </source>
</evidence>
<dbReference type="InterPro" id="IPR000847">
    <property type="entry name" value="LysR_HTH_N"/>
</dbReference>
<dbReference type="AlphaFoldDB" id="A0A840SSW8"/>
<dbReference type="PRINTS" id="PR00039">
    <property type="entry name" value="HTHLYSR"/>
</dbReference>
<sequence length="300" mass="32853">MEPTLKQLRAFVVVADTGQFTRAAERLDLSQSAVSTLIRQLERSLGLRLFDRHTRVLRLTEAGEDILPVARHAVSDVDIIVENSQELGLLRRGRVAVAAGTLQAALTLPRVIGAFNERFPTIEVRMYDVSERAVIDMVKSGTVDIGIGTVPDDDSEIVGTRLSNDVFLLVLRPEHPLARRKNLSWADLEGIPLIGPQTGNPIRERLEAELAREGIVLKFHRAVQDVTLPLTIVGMVEGGLGIAVLTCAVERLVRAMGLVTVTPGQPVLSRAVSVILKRDRSLSPAARQFRDFVLRSAQGD</sequence>
<dbReference type="PANTHER" id="PTHR30419:SF8">
    <property type="entry name" value="NITROGEN ASSIMILATION TRANSCRIPTIONAL ACTIVATOR-RELATED"/>
    <property type="match status" value="1"/>
</dbReference>
<proteinExistence type="inferred from homology"/>
<dbReference type="InterPro" id="IPR036390">
    <property type="entry name" value="WH_DNA-bd_sf"/>
</dbReference>
<organism evidence="6 7">
    <name type="scientific">Amaricoccus macauensis</name>
    <dbReference type="NCBI Taxonomy" id="57001"/>
    <lineage>
        <taxon>Bacteria</taxon>
        <taxon>Pseudomonadati</taxon>
        <taxon>Pseudomonadota</taxon>
        <taxon>Alphaproteobacteria</taxon>
        <taxon>Rhodobacterales</taxon>
        <taxon>Paracoccaceae</taxon>
        <taxon>Amaricoccus</taxon>
    </lineage>
</organism>
<dbReference type="InterPro" id="IPR005119">
    <property type="entry name" value="LysR_subst-bd"/>
</dbReference>
<evidence type="ECO:0000256" key="4">
    <source>
        <dbReference type="ARBA" id="ARBA00023163"/>
    </source>
</evidence>
<keyword evidence="7" id="KW-1185">Reference proteome</keyword>